<evidence type="ECO:0008006" key="3">
    <source>
        <dbReference type="Google" id="ProtNLM"/>
    </source>
</evidence>
<dbReference type="STRING" id="441112.SAMN04488094_10711"/>
<keyword evidence="2" id="KW-1185">Reference proteome</keyword>
<gene>
    <name evidence="1" type="ORF">SAMN04488094_10711</name>
</gene>
<protein>
    <recommendedName>
        <fullName evidence="3">Lipoprotein</fullName>
    </recommendedName>
</protein>
<dbReference type="PROSITE" id="PS51257">
    <property type="entry name" value="PROKAR_LIPOPROTEIN"/>
    <property type="match status" value="1"/>
</dbReference>
<dbReference type="Proteomes" id="UP000198728">
    <property type="component" value="Unassembled WGS sequence"/>
</dbReference>
<reference evidence="1 2" key="1">
    <citation type="submission" date="2016-10" db="EMBL/GenBank/DDBJ databases">
        <authorList>
            <person name="de Groot N.N."/>
        </authorList>
    </citation>
    <scope>NUCLEOTIDE SEQUENCE [LARGE SCALE GENOMIC DNA]</scope>
    <source>
        <strain evidence="1 2">DSM 19548</strain>
    </source>
</reference>
<proteinExistence type="predicted"/>
<organism evidence="1 2">
    <name type="scientific">Tropicimonas isoalkanivorans</name>
    <dbReference type="NCBI Taxonomy" id="441112"/>
    <lineage>
        <taxon>Bacteria</taxon>
        <taxon>Pseudomonadati</taxon>
        <taxon>Pseudomonadota</taxon>
        <taxon>Alphaproteobacteria</taxon>
        <taxon>Rhodobacterales</taxon>
        <taxon>Roseobacteraceae</taxon>
        <taxon>Tropicimonas</taxon>
    </lineage>
</organism>
<dbReference type="AlphaFoldDB" id="A0A1I1KTR2"/>
<accession>A0A1I1KTR2</accession>
<evidence type="ECO:0000313" key="1">
    <source>
        <dbReference type="EMBL" id="SFC62098.1"/>
    </source>
</evidence>
<sequence length="287" mass="29790">MGTTRGLPAVLAAVVALALSGCGDDDASGDAPTTIDPDAVRAAVTRSAGIDPSSYAGEVAFKFTEDLPSKTGPIPIVLYAGLSPETDTRLAANAFVDLRLLQLRLPEILSRAIVDECGQEILLDFAGVEADGGNLRAGGIVEARFYRCRNKGTPEEQRGHRIFTQRLEAIAVATAGIQNDCIAFDLKDIYLDPYGLIGGLATFFGFTESARNAILTRGGAFLAENPVCPTLPPDLASLDPSFSQGGPRDLGDGGIGVALSGSVDTSAATLVGLVGVLKDRGLVEGQR</sequence>
<evidence type="ECO:0000313" key="2">
    <source>
        <dbReference type="Proteomes" id="UP000198728"/>
    </source>
</evidence>
<dbReference type="EMBL" id="FOLG01000007">
    <property type="protein sequence ID" value="SFC62098.1"/>
    <property type="molecule type" value="Genomic_DNA"/>
</dbReference>
<dbReference type="RefSeq" id="WP_093361023.1">
    <property type="nucleotide sequence ID" value="NZ_FOLG01000007.1"/>
</dbReference>
<name>A0A1I1KTR2_9RHOB</name>
<dbReference type="OrthoDB" id="7701911at2"/>